<organism evidence="1 2">
    <name type="scientific">Agrilactobacillus yilanensis</name>
    <dbReference type="NCBI Taxonomy" id="2485997"/>
    <lineage>
        <taxon>Bacteria</taxon>
        <taxon>Bacillati</taxon>
        <taxon>Bacillota</taxon>
        <taxon>Bacilli</taxon>
        <taxon>Lactobacillales</taxon>
        <taxon>Lactobacillaceae</taxon>
        <taxon>Agrilactobacillus</taxon>
    </lineage>
</organism>
<reference evidence="2" key="1">
    <citation type="journal article" date="2019" name="Int. J. Syst. Evol. Microbiol.">
        <title>The Global Catalogue of Microorganisms (GCM) 10K type strain sequencing project: providing services to taxonomists for standard genome sequencing and annotation.</title>
        <authorList>
            <consortium name="The Broad Institute Genomics Platform"/>
            <consortium name="The Broad Institute Genome Sequencing Center for Infectious Disease"/>
            <person name="Wu L."/>
            <person name="Ma J."/>
        </authorList>
    </citation>
    <scope>NUCLEOTIDE SEQUENCE [LARGE SCALE GENOMIC DNA]</scope>
    <source>
        <strain evidence="2">CCM 8896</strain>
    </source>
</reference>
<dbReference type="RefSeq" id="WP_125715054.1">
    <property type="nucleotide sequence ID" value="NZ_JBHTOP010000004.1"/>
</dbReference>
<evidence type="ECO:0008006" key="3">
    <source>
        <dbReference type="Google" id="ProtNLM"/>
    </source>
</evidence>
<dbReference type="EMBL" id="JBHTOP010000004">
    <property type="protein sequence ID" value="MFD1671027.1"/>
    <property type="molecule type" value="Genomic_DNA"/>
</dbReference>
<proteinExistence type="predicted"/>
<dbReference type="Proteomes" id="UP001597267">
    <property type="component" value="Unassembled WGS sequence"/>
</dbReference>
<evidence type="ECO:0000313" key="1">
    <source>
        <dbReference type="EMBL" id="MFD1671027.1"/>
    </source>
</evidence>
<protein>
    <recommendedName>
        <fullName evidence="3">Competence protein</fullName>
    </recommendedName>
</protein>
<accession>A0ABW4J499</accession>
<sequence length="260" mass="30448">MNYDQRWLLHAQIVTKRGLVEHRFDKILEVDPAFEISLNTLLILDMTQMNFQYATVILDLERGLVATPRRTRQLISRFLNRSPLTLICPRIIKQLLPLKHRVLPLSFGRQTFVPLTSASHGESDWVGVQHLIHYMGQERKRELIWRRGLRATVEYKGDFEKLMHLAVLYSELLVALLQEVAQSCGLLLAKNEQLLGFYTCDCLGHQLLREQQVSFRDFSRHFEQLLGDCLYPAKEWPDTTIRSDYLASGFRSYDRLKKFD</sequence>
<gene>
    <name evidence="1" type="ORF">ACFQ5M_02825</name>
</gene>
<keyword evidence="2" id="KW-1185">Reference proteome</keyword>
<name>A0ABW4J499_9LACO</name>
<comment type="caution">
    <text evidence="1">The sequence shown here is derived from an EMBL/GenBank/DDBJ whole genome shotgun (WGS) entry which is preliminary data.</text>
</comment>
<evidence type="ECO:0000313" key="2">
    <source>
        <dbReference type="Proteomes" id="UP001597267"/>
    </source>
</evidence>